<dbReference type="Gene3D" id="3.40.630.30">
    <property type="match status" value="1"/>
</dbReference>
<organism evidence="2 3">
    <name type="scientific">Armatimonas rosea</name>
    <dbReference type="NCBI Taxonomy" id="685828"/>
    <lineage>
        <taxon>Bacteria</taxon>
        <taxon>Bacillati</taxon>
        <taxon>Armatimonadota</taxon>
        <taxon>Armatimonadia</taxon>
        <taxon>Armatimonadales</taxon>
        <taxon>Armatimonadaceae</taxon>
        <taxon>Armatimonas</taxon>
    </lineage>
</organism>
<dbReference type="Pfam" id="PF13508">
    <property type="entry name" value="Acetyltransf_7"/>
    <property type="match status" value="1"/>
</dbReference>
<feature type="domain" description="N-acetyltransferase" evidence="1">
    <location>
        <begin position="4"/>
        <end position="142"/>
    </location>
</feature>
<dbReference type="InterPro" id="IPR000182">
    <property type="entry name" value="GNAT_dom"/>
</dbReference>
<dbReference type="InterPro" id="IPR053144">
    <property type="entry name" value="Acetyltransferase_Butenolide"/>
</dbReference>
<comment type="caution">
    <text evidence="2">The sequence shown here is derived from an EMBL/GenBank/DDBJ whole genome shotgun (WGS) entry which is preliminary data.</text>
</comment>
<proteinExistence type="predicted"/>
<dbReference type="AlphaFoldDB" id="A0A7W9SKX6"/>
<dbReference type="PANTHER" id="PTHR43233">
    <property type="entry name" value="FAMILY N-ACETYLTRANSFERASE, PUTATIVE (AFU_ORTHOLOGUE AFUA_6G03350)-RELATED"/>
    <property type="match status" value="1"/>
</dbReference>
<evidence type="ECO:0000259" key="1">
    <source>
        <dbReference type="PROSITE" id="PS51186"/>
    </source>
</evidence>
<reference evidence="2 3" key="1">
    <citation type="submission" date="2020-08" db="EMBL/GenBank/DDBJ databases">
        <title>Genomic Encyclopedia of Type Strains, Phase IV (KMG-IV): sequencing the most valuable type-strain genomes for metagenomic binning, comparative biology and taxonomic classification.</title>
        <authorList>
            <person name="Goeker M."/>
        </authorList>
    </citation>
    <scope>NUCLEOTIDE SEQUENCE [LARGE SCALE GENOMIC DNA]</scope>
    <source>
        <strain evidence="2 3">DSM 23562</strain>
    </source>
</reference>
<sequence length="142" mass="16324">MMTFTISTDRARLDFAVIYAYLTQESYWAQGISEELQRRAIENSVCFGVYADGTGEQVGFARLITDHATFAYLCDVFILPAFQGRGLGKQLMSEIEAYLLPLGCRRWGLVTKDAHTLYEKFGFEVELTGRWMTRKFSDIYTR</sequence>
<dbReference type="SUPFAM" id="SSF55729">
    <property type="entry name" value="Acyl-CoA N-acyltransferases (Nat)"/>
    <property type="match status" value="1"/>
</dbReference>
<protein>
    <submittedName>
        <fullName evidence="2">GNAT superfamily N-acetyltransferase</fullName>
    </submittedName>
</protein>
<gene>
    <name evidence="2" type="ORF">HNQ39_000298</name>
</gene>
<dbReference type="PROSITE" id="PS51186">
    <property type="entry name" value="GNAT"/>
    <property type="match status" value="1"/>
</dbReference>
<name>A0A7W9SKX6_ARMRO</name>
<dbReference type="PANTHER" id="PTHR43233:SF1">
    <property type="entry name" value="FAMILY N-ACETYLTRANSFERASE, PUTATIVE (AFU_ORTHOLOGUE AFUA_6G03350)-RELATED"/>
    <property type="match status" value="1"/>
</dbReference>
<dbReference type="Proteomes" id="UP000520814">
    <property type="component" value="Unassembled WGS sequence"/>
</dbReference>
<accession>A0A7W9SKX6</accession>
<evidence type="ECO:0000313" key="2">
    <source>
        <dbReference type="EMBL" id="MBB6048536.1"/>
    </source>
</evidence>
<dbReference type="RefSeq" id="WP_221289741.1">
    <property type="nucleotide sequence ID" value="NZ_JACHGW010000001.1"/>
</dbReference>
<evidence type="ECO:0000313" key="3">
    <source>
        <dbReference type="Proteomes" id="UP000520814"/>
    </source>
</evidence>
<keyword evidence="3" id="KW-1185">Reference proteome</keyword>
<dbReference type="GO" id="GO:0016747">
    <property type="term" value="F:acyltransferase activity, transferring groups other than amino-acyl groups"/>
    <property type="evidence" value="ECO:0007669"/>
    <property type="project" value="InterPro"/>
</dbReference>
<dbReference type="CDD" id="cd04301">
    <property type="entry name" value="NAT_SF"/>
    <property type="match status" value="1"/>
</dbReference>
<keyword evidence="2" id="KW-0808">Transferase</keyword>
<dbReference type="InterPro" id="IPR016181">
    <property type="entry name" value="Acyl_CoA_acyltransferase"/>
</dbReference>
<dbReference type="EMBL" id="JACHGW010000001">
    <property type="protein sequence ID" value="MBB6048536.1"/>
    <property type="molecule type" value="Genomic_DNA"/>
</dbReference>